<reference evidence="1 2" key="1">
    <citation type="submission" date="2019-03" db="EMBL/GenBank/DDBJ databases">
        <title>Genomic Encyclopedia of Type Strains, Phase IV (KMG-IV): sequencing the most valuable type-strain genomes for metagenomic binning, comparative biology and taxonomic classification.</title>
        <authorList>
            <person name="Goeker M."/>
        </authorList>
    </citation>
    <scope>NUCLEOTIDE SEQUENCE [LARGE SCALE GENOMIC DNA]</scope>
    <source>
        <strain evidence="1 2">DSM 23802</strain>
    </source>
</reference>
<dbReference type="OrthoDB" id="1683552at2"/>
<protein>
    <submittedName>
        <fullName evidence="1">Uncharacterized protein</fullName>
    </submittedName>
</protein>
<dbReference type="EMBL" id="SMAB01000006">
    <property type="protein sequence ID" value="TCS83124.1"/>
    <property type="molecule type" value="Genomic_DNA"/>
</dbReference>
<organism evidence="1 2">
    <name type="scientific">Tepidibacillus fermentans</name>
    <dbReference type="NCBI Taxonomy" id="1281767"/>
    <lineage>
        <taxon>Bacteria</taxon>
        <taxon>Bacillati</taxon>
        <taxon>Bacillota</taxon>
        <taxon>Bacilli</taxon>
        <taxon>Bacillales</taxon>
        <taxon>Bacillaceae</taxon>
        <taxon>Tepidibacillus</taxon>
    </lineage>
</organism>
<gene>
    <name evidence="1" type="ORF">EDD72_10650</name>
</gene>
<dbReference type="AlphaFoldDB" id="A0A4R3KIM5"/>
<comment type="caution">
    <text evidence="1">The sequence shown here is derived from an EMBL/GenBank/DDBJ whole genome shotgun (WGS) entry which is preliminary data.</text>
</comment>
<keyword evidence="2" id="KW-1185">Reference proteome</keyword>
<evidence type="ECO:0000313" key="1">
    <source>
        <dbReference type="EMBL" id="TCS83124.1"/>
    </source>
</evidence>
<dbReference type="Proteomes" id="UP000295788">
    <property type="component" value="Unassembled WGS sequence"/>
</dbReference>
<proteinExistence type="predicted"/>
<name>A0A4R3KIM5_9BACI</name>
<dbReference type="RefSeq" id="WP_132768053.1">
    <property type="nucleotide sequence ID" value="NZ_SMAB01000006.1"/>
</dbReference>
<evidence type="ECO:0000313" key="2">
    <source>
        <dbReference type="Proteomes" id="UP000295788"/>
    </source>
</evidence>
<sequence length="85" mass="9913">MGYLCPVCNALTILEATCPDCNHLLDDHGRLDDIWEPYAPYREYEDMKLTNGYPDDFKNHLCIHIASCPNCKRNLYIPVQEQFFS</sequence>
<accession>A0A4R3KIM5</accession>